<dbReference type="AlphaFoldDB" id="W4Q5L4"/>
<keyword evidence="1" id="KW-1133">Transmembrane helix</keyword>
<dbReference type="EMBL" id="BAUT01000029">
    <property type="protein sequence ID" value="GAE26654.1"/>
    <property type="molecule type" value="Genomic_DNA"/>
</dbReference>
<protein>
    <submittedName>
        <fullName evidence="2">Uncharacterized protein</fullName>
    </submittedName>
</protein>
<keyword evidence="1" id="KW-0812">Transmembrane</keyword>
<reference evidence="2" key="1">
    <citation type="journal article" date="2014" name="Genome Announc.">
        <title>Draft Genome Sequences of Three Alkaliphilic Bacillus Strains, Bacillus wakoensis JCM 9140T, Bacillus akibai JCM 9157T, and Bacillus hemicellulosilyticus JCM 9152T.</title>
        <authorList>
            <person name="Yuki M."/>
            <person name="Oshima K."/>
            <person name="Suda W."/>
            <person name="Oshida Y."/>
            <person name="Kitamura K."/>
            <person name="Iida T."/>
            <person name="Hattori M."/>
            <person name="Ohkuma M."/>
        </authorList>
    </citation>
    <scope>NUCLEOTIDE SEQUENCE [LARGE SCALE GENOMIC DNA]</scope>
    <source>
        <strain evidence="2">JCM 9140</strain>
    </source>
</reference>
<evidence type="ECO:0000313" key="3">
    <source>
        <dbReference type="Proteomes" id="UP000018890"/>
    </source>
</evidence>
<evidence type="ECO:0000256" key="1">
    <source>
        <dbReference type="SAM" id="Phobius"/>
    </source>
</evidence>
<accession>W4Q5L4</accession>
<gene>
    <name evidence="2" type="ORF">JCM9140_2738</name>
</gene>
<keyword evidence="1" id="KW-0472">Membrane</keyword>
<proteinExistence type="predicted"/>
<sequence length="57" mass="6693">MMFIHEINPNINNNLKTFFSNVCFMGTPPIFSLSFICFFIQSRLVVKNDVQYNDTIQ</sequence>
<organism evidence="2 3">
    <name type="scientific">Halalkalibacter wakoensis JCM 9140</name>
    <dbReference type="NCBI Taxonomy" id="1236970"/>
    <lineage>
        <taxon>Bacteria</taxon>
        <taxon>Bacillati</taxon>
        <taxon>Bacillota</taxon>
        <taxon>Bacilli</taxon>
        <taxon>Bacillales</taxon>
        <taxon>Bacillaceae</taxon>
        <taxon>Halalkalibacter</taxon>
    </lineage>
</organism>
<name>W4Q5L4_9BACI</name>
<comment type="caution">
    <text evidence="2">The sequence shown here is derived from an EMBL/GenBank/DDBJ whole genome shotgun (WGS) entry which is preliminary data.</text>
</comment>
<keyword evidence="3" id="KW-1185">Reference proteome</keyword>
<dbReference type="Proteomes" id="UP000018890">
    <property type="component" value="Unassembled WGS sequence"/>
</dbReference>
<evidence type="ECO:0000313" key="2">
    <source>
        <dbReference type="EMBL" id="GAE26654.1"/>
    </source>
</evidence>
<feature type="transmembrane region" description="Helical" evidence="1">
    <location>
        <begin position="18"/>
        <end position="40"/>
    </location>
</feature>